<dbReference type="NCBIfam" id="TIGR00277">
    <property type="entry name" value="HDIG"/>
    <property type="match status" value="1"/>
</dbReference>
<dbReference type="CDD" id="cd06267">
    <property type="entry name" value="PBP1_LacI_sugar_binding-like"/>
    <property type="match status" value="1"/>
</dbReference>
<keyword evidence="1" id="KW-0805">Transcription regulation</keyword>
<dbReference type="InterPro" id="IPR029787">
    <property type="entry name" value="Nucleotide_cyclase"/>
</dbReference>
<dbReference type="Gene3D" id="3.30.70.270">
    <property type="match status" value="1"/>
</dbReference>
<proteinExistence type="predicted"/>
<dbReference type="InterPro" id="IPR046335">
    <property type="entry name" value="LacI/GalR-like_sensor"/>
</dbReference>
<evidence type="ECO:0000259" key="6">
    <source>
        <dbReference type="PROSITE" id="PS51832"/>
    </source>
</evidence>
<dbReference type="InterPro" id="IPR037522">
    <property type="entry name" value="HD_GYP_dom"/>
</dbReference>
<dbReference type="SUPFAM" id="SSF109604">
    <property type="entry name" value="HD-domain/PDEase-like"/>
    <property type="match status" value="1"/>
</dbReference>
<evidence type="ECO:0000256" key="2">
    <source>
        <dbReference type="ARBA" id="ARBA00023125"/>
    </source>
</evidence>
<dbReference type="InterPro" id="IPR006675">
    <property type="entry name" value="HDIG_dom"/>
</dbReference>
<dbReference type="EMBL" id="DTIN01000011">
    <property type="protein sequence ID" value="HFX13206.1"/>
    <property type="molecule type" value="Genomic_DNA"/>
</dbReference>
<dbReference type="Pfam" id="PF13377">
    <property type="entry name" value="Peripla_BP_3"/>
    <property type="match status" value="1"/>
</dbReference>
<evidence type="ECO:0000256" key="1">
    <source>
        <dbReference type="ARBA" id="ARBA00023015"/>
    </source>
</evidence>
<dbReference type="GO" id="GO:0003700">
    <property type="term" value="F:DNA-binding transcription factor activity"/>
    <property type="evidence" value="ECO:0007669"/>
    <property type="project" value="TreeGrafter"/>
</dbReference>
<keyword evidence="3" id="KW-0804">Transcription</keyword>
<dbReference type="InterPro" id="IPR029016">
    <property type="entry name" value="GAF-like_dom_sf"/>
</dbReference>
<dbReference type="SUPFAM" id="SSF55073">
    <property type="entry name" value="Nucleotide cyclase"/>
    <property type="match status" value="1"/>
</dbReference>
<dbReference type="CDD" id="cd01949">
    <property type="entry name" value="GGDEF"/>
    <property type="match status" value="1"/>
</dbReference>
<dbReference type="Gene3D" id="3.30.450.40">
    <property type="match status" value="1"/>
</dbReference>
<dbReference type="SUPFAM" id="SSF53822">
    <property type="entry name" value="Periplasmic binding protein-like I"/>
    <property type="match status" value="1"/>
</dbReference>
<dbReference type="Pfam" id="PF13185">
    <property type="entry name" value="GAF_2"/>
    <property type="match status" value="1"/>
</dbReference>
<evidence type="ECO:0000313" key="7">
    <source>
        <dbReference type="EMBL" id="HFX13206.1"/>
    </source>
</evidence>
<dbReference type="PROSITE" id="PS50887">
    <property type="entry name" value="GGDEF"/>
    <property type="match status" value="1"/>
</dbReference>
<evidence type="ECO:0000256" key="3">
    <source>
        <dbReference type="ARBA" id="ARBA00023163"/>
    </source>
</evidence>
<dbReference type="GO" id="GO:0000976">
    <property type="term" value="F:transcription cis-regulatory region binding"/>
    <property type="evidence" value="ECO:0007669"/>
    <property type="project" value="TreeGrafter"/>
</dbReference>
<dbReference type="InterPro" id="IPR000160">
    <property type="entry name" value="GGDEF_dom"/>
</dbReference>
<protein>
    <submittedName>
        <fullName evidence="7">Diguanylate cyclase</fullName>
    </submittedName>
</protein>
<gene>
    <name evidence="7" type="ORF">ENW00_03480</name>
</gene>
<dbReference type="InterPro" id="IPR006674">
    <property type="entry name" value="HD_domain"/>
</dbReference>
<dbReference type="Gene3D" id="1.10.3210.10">
    <property type="entry name" value="Hypothetical protein af1432"/>
    <property type="match status" value="1"/>
</dbReference>
<dbReference type="SMART" id="SM00471">
    <property type="entry name" value="HDc"/>
    <property type="match status" value="1"/>
</dbReference>
<dbReference type="GO" id="GO:0003824">
    <property type="term" value="F:catalytic activity"/>
    <property type="evidence" value="ECO:0007669"/>
    <property type="project" value="UniProtKB-ARBA"/>
</dbReference>
<dbReference type="Pfam" id="PF13487">
    <property type="entry name" value="HD_5"/>
    <property type="match status" value="1"/>
</dbReference>
<dbReference type="PANTHER" id="PTHR30146">
    <property type="entry name" value="LACI-RELATED TRANSCRIPTIONAL REPRESSOR"/>
    <property type="match status" value="1"/>
</dbReference>
<dbReference type="InterPro" id="IPR003607">
    <property type="entry name" value="HD/PDEase_dom"/>
</dbReference>
<name>A0A7C3MQI0_DICTH</name>
<dbReference type="Gene3D" id="3.40.50.2300">
    <property type="match status" value="2"/>
</dbReference>
<dbReference type="SUPFAM" id="SSF55781">
    <property type="entry name" value="GAF domain-like"/>
    <property type="match status" value="1"/>
</dbReference>
<dbReference type="InterPro" id="IPR003018">
    <property type="entry name" value="GAF"/>
</dbReference>
<sequence length="1086" mass="124360">MKIGVIVDNLYNYQWSILEGVFSAGENYNLDILCFTGKHLNTPNENDKKGNLIYNLISKKNVDGLIIFSSAICPYITHKELVNFCHNYSKDIPTISIGTTIEKIPSIIIDNILGFKELLVHLIEDHGYKKFAFITGPLNNEEAKIRYETFINVLKEYGISINPQNIYHGDFLYNSGRGAVKTFLDERKIDIEVIVSSNDEMAIGAVEELKERGILVPEDIKVTGFDDTEGAKFITPPLTTVSQPLYEMGWKSVESLVNLISGETILDQIYLPTKLIIRDSCGCTYSAIEKAKVDIDKEFTKLDYINLENLKDKFTEYLLRNLSQLDSKTLERLEKIYYAFIENLKERSFKIFISTLNWILKEEEQEGRNTGIFQDYISLLRKFLFYYLDDETLHYAENLLHQARVLISDFSERFQGYRSYKTEERMNYLTQIGISLTSSFEKREILEQAKNSIINLGIRSFYIVEYKDSKTPLKEGILALGYKDGKEIITNESFDIYQIIPDKFLPSYRANYIVSPLFYKENSIGYALFEIGPSEGIVYELLRAQLSAALQGAIIFKEREEYEKRLESHIKELSILNDIGKKITSALEVELLWDLIIKEISKLTDFDALYIVNCKQEDDNCNFEIVAKKINTKEEDQITTNDRKRILKIIETKKYLLKKSKNKKNKVFFGIPITIGNRVIGVIILKHHQIDAYNEHTIRLLSTLSSFIAIALENAKLFEETKKLATTDPLTGILNRRALEETFQKEVTRTQRYNRPLSVMILDIDNFKLFNDTYGHTFGDEVLKTVASILKKSCRKVDILGRYGGDEFAIILPETPIEGAKRLAERILNNLKNIPLLTPQNNKIPLNISIGIASYPFDTLEPEKLLTLADTAMYKAKTSGGGRFALLSSSDITPLKEEIPKFDIFLGLVNAIDNKDNYTFTHSIDVSKYAKKIGEKLGLSKEDLEILEIAGKLHDIGKIGIPSEILKKPGPLTEEEWKIIKEHPRLGYLILNQLPKMEKLLQAILYHHERYDGKGYPQSLQGKDIPLLARILAVVDAYSAMKSDRPYRKALSKKEIIKEIKKNAGRQFDPEIAEIFVDLLEKGEID</sequence>
<dbReference type="NCBIfam" id="TIGR00254">
    <property type="entry name" value="GGDEF"/>
    <property type="match status" value="1"/>
</dbReference>
<comment type="caution">
    <text evidence="7">The sequence shown here is derived from an EMBL/GenBank/DDBJ whole genome shotgun (WGS) entry which is preliminary data.</text>
</comment>
<dbReference type="Pfam" id="PF00990">
    <property type="entry name" value="GGDEF"/>
    <property type="match status" value="1"/>
</dbReference>
<dbReference type="PROSITE" id="PS51831">
    <property type="entry name" value="HD"/>
    <property type="match status" value="1"/>
</dbReference>
<dbReference type="PANTHER" id="PTHR30146:SF24">
    <property type="entry name" value="XYLOSE OPERON REGULATORY PROTEIN"/>
    <property type="match status" value="1"/>
</dbReference>
<evidence type="ECO:0000259" key="5">
    <source>
        <dbReference type="PROSITE" id="PS51831"/>
    </source>
</evidence>
<dbReference type="InterPro" id="IPR043128">
    <property type="entry name" value="Rev_trsase/Diguanyl_cyclase"/>
</dbReference>
<dbReference type="InterPro" id="IPR028082">
    <property type="entry name" value="Peripla_BP_I"/>
</dbReference>
<keyword evidence="2" id="KW-0238">DNA-binding</keyword>
<accession>A0A7C3MQI0</accession>
<dbReference type="PROSITE" id="PS51832">
    <property type="entry name" value="HD_GYP"/>
    <property type="match status" value="1"/>
</dbReference>
<reference evidence="7" key="1">
    <citation type="journal article" date="2020" name="mSystems">
        <title>Genome- and Community-Level Interaction Insights into Carbon Utilization and Element Cycling Functions of Hydrothermarchaeota in Hydrothermal Sediment.</title>
        <authorList>
            <person name="Zhou Z."/>
            <person name="Liu Y."/>
            <person name="Xu W."/>
            <person name="Pan J."/>
            <person name="Luo Z.H."/>
            <person name="Li M."/>
        </authorList>
    </citation>
    <scope>NUCLEOTIDE SEQUENCE [LARGE SCALE GENOMIC DNA]</scope>
    <source>
        <strain evidence="7">SpSt-81</strain>
    </source>
</reference>
<feature type="domain" description="HD-GYP" evidence="6">
    <location>
        <begin position="897"/>
        <end position="1086"/>
    </location>
</feature>
<feature type="domain" description="GGDEF" evidence="4">
    <location>
        <begin position="755"/>
        <end position="889"/>
    </location>
</feature>
<dbReference type="SMART" id="SM00065">
    <property type="entry name" value="GAF"/>
    <property type="match status" value="1"/>
</dbReference>
<dbReference type="FunFam" id="3.30.70.270:FF:000001">
    <property type="entry name" value="Diguanylate cyclase domain protein"/>
    <property type="match status" value="1"/>
</dbReference>
<dbReference type="SMART" id="SM00267">
    <property type="entry name" value="GGDEF"/>
    <property type="match status" value="1"/>
</dbReference>
<feature type="domain" description="HD" evidence="5">
    <location>
        <begin position="919"/>
        <end position="1041"/>
    </location>
</feature>
<dbReference type="CDD" id="cd00077">
    <property type="entry name" value="HDc"/>
    <property type="match status" value="1"/>
</dbReference>
<dbReference type="AlphaFoldDB" id="A0A7C3MQI0"/>
<evidence type="ECO:0000259" key="4">
    <source>
        <dbReference type="PROSITE" id="PS50887"/>
    </source>
</evidence>
<organism evidence="7">
    <name type="scientific">Dictyoglomus thermophilum</name>
    <dbReference type="NCBI Taxonomy" id="14"/>
    <lineage>
        <taxon>Bacteria</taxon>
        <taxon>Pseudomonadati</taxon>
        <taxon>Dictyoglomota</taxon>
        <taxon>Dictyoglomia</taxon>
        <taxon>Dictyoglomales</taxon>
        <taxon>Dictyoglomaceae</taxon>
        <taxon>Dictyoglomus</taxon>
    </lineage>
</organism>